<evidence type="ECO:0000256" key="1">
    <source>
        <dbReference type="SAM" id="SignalP"/>
    </source>
</evidence>
<keyword evidence="3" id="KW-1185">Reference proteome</keyword>
<name>A0ABY7QQ19_9FLAO</name>
<feature type="chain" id="PRO_5047076886" description="DUF4251 domain-containing protein" evidence="1">
    <location>
        <begin position="18"/>
        <end position="149"/>
    </location>
</feature>
<sequence>MKIYLCFFLFLFLNCQSQVVSSNAVPQRKEIQFEDKYHYPFTLTQQKFLLINSQQKMDEVFKLIHKNNNGNRFSPVPAIVENETYLIIKPPLKNSNDVLVEKISLDKNILYVKIKEFDNPDFSKTSRVSPNILLKLTGNITFKKLTIKY</sequence>
<organism evidence="2 3">
    <name type="scientific">Chryseobacterium camelliae</name>
    <dbReference type="NCBI Taxonomy" id="1265445"/>
    <lineage>
        <taxon>Bacteria</taxon>
        <taxon>Pseudomonadati</taxon>
        <taxon>Bacteroidota</taxon>
        <taxon>Flavobacteriia</taxon>
        <taxon>Flavobacteriales</taxon>
        <taxon>Weeksellaceae</taxon>
        <taxon>Chryseobacterium group</taxon>
        <taxon>Chryseobacterium</taxon>
    </lineage>
</organism>
<dbReference type="RefSeq" id="WP_271150022.1">
    <property type="nucleotide sequence ID" value="NZ_CP115859.1"/>
</dbReference>
<accession>A0ABY7QQ19</accession>
<evidence type="ECO:0000313" key="3">
    <source>
        <dbReference type="Proteomes" id="UP001210978"/>
    </source>
</evidence>
<protein>
    <recommendedName>
        <fullName evidence="4">DUF4251 domain-containing protein</fullName>
    </recommendedName>
</protein>
<keyword evidence="1" id="KW-0732">Signal</keyword>
<proteinExistence type="predicted"/>
<feature type="signal peptide" evidence="1">
    <location>
        <begin position="1"/>
        <end position="17"/>
    </location>
</feature>
<dbReference type="EMBL" id="CP115859">
    <property type="protein sequence ID" value="WBV61758.1"/>
    <property type="molecule type" value="Genomic_DNA"/>
</dbReference>
<reference evidence="2 3" key="1">
    <citation type="submission" date="2023-01" db="EMBL/GenBank/DDBJ databases">
        <title>Complete genome of Chryseobacterium camelliae VAN22-5A.</title>
        <authorList>
            <person name="Zong G."/>
            <person name="Cao G."/>
        </authorList>
    </citation>
    <scope>NUCLEOTIDE SEQUENCE [LARGE SCALE GENOMIC DNA]</scope>
    <source>
        <strain evidence="2 3">VAN22-5A</strain>
    </source>
</reference>
<evidence type="ECO:0000313" key="2">
    <source>
        <dbReference type="EMBL" id="WBV61758.1"/>
    </source>
</evidence>
<gene>
    <name evidence="2" type="ORF">PFY12_06450</name>
</gene>
<evidence type="ECO:0008006" key="4">
    <source>
        <dbReference type="Google" id="ProtNLM"/>
    </source>
</evidence>
<dbReference type="Proteomes" id="UP001210978">
    <property type="component" value="Chromosome"/>
</dbReference>